<dbReference type="EMBL" id="LAZR01037165">
    <property type="protein sequence ID" value="KKL22911.1"/>
    <property type="molecule type" value="Genomic_DNA"/>
</dbReference>
<reference evidence="1" key="1">
    <citation type="journal article" date="2015" name="Nature">
        <title>Complex archaea that bridge the gap between prokaryotes and eukaryotes.</title>
        <authorList>
            <person name="Spang A."/>
            <person name="Saw J.H."/>
            <person name="Jorgensen S.L."/>
            <person name="Zaremba-Niedzwiedzka K."/>
            <person name="Martijn J."/>
            <person name="Lind A.E."/>
            <person name="van Eijk R."/>
            <person name="Schleper C."/>
            <person name="Guy L."/>
            <person name="Ettema T.J."/>
        </authorList>
    </citation>
    <scope>NUCLEOTIDE SEQUENCE</scope>
</reference>
<sequence>MIAVLNGNQSELATDAIGDAQIATGAIAATAFAAGAVDAAALNADAATEIADAILKRDIDQVEATAPLHSLTTAILKAVSRIVDDAGTLKLYRTDGSTLHLSQTITVNASADPIDELTVGV</sequence>
<organism evidence="1">
    <name type="scientific">marine sediment metagenome</name>
    <dbReference type="NCBI Taxonomy" id="412755"/>
    <lineage>
        <taxon>unclassified sequences</taxon>
        <taxon>metagenomes</taxon>
        <taxon>ecological metagenomes</taxon>
    </lineage>
</organism>
<dbReference type="AlphaFoldDB" id="A0A0F9DZ32"/>
<name>A0A0F9DZ32_9ZZZZ</name>
<comment type="caution">
    <text evidence="1">The sequence shown here is derived from an EMBL/GenBank/DDBJ whole genome shotgun (WGS) entry which is preliminary data.</text>
</comment>
<protein>
    <submittedName>
        <fullName evidence="1">Uncharacterized protein</fullName>
    </submittedName>
</protein>
<gene>
    <name evidence="1" type="ORF">LCGC14_2430640</name>
</gene>
<accession>A0A0F9DZ32</accession>
<evidence type="ECO:0000313" key="1">
    <source>
        <dbReference type="EMBL" id="KKL22911.1"/>
    </source>
</evidence>
<proteinExistence type="predicted"/>